<keyword evidence="3" id="KW-1185">Reference proteome</keyword>
<reference evidence="2" key="1">
    <citation type="submission" date="2021-04" db="EMBL/GenBank/DDBJ databases">
        <authorList>
            <consortium name="Molecular Ecology Group"/>
        </authorList>
    </citation>
    <scope>NUCLEOTIDE SEQUENCE</scope>
</reference>
<feature type="compositionally biased region" description="Basic and acidic residues" evidence="1">
    <location>
        <begin position="95"/>
        <end position="108"/>
    </location>
</feature>
<dbReference type="OrthoDB" id="10565758at2759"/>
<gene>
    <name evidence="2" type="ORF">CUNI_LOCUS10457</name>
</gene>
<feature type="region of interest" description="Disordered" evidence="1">
    <location>
        <begin position="49"/>
        <end position="108"/>
    </location>
</feature>
<dbReference type="AlphaFoldDB" id="A0A8S3Z6R8"/>
<sequence length="108" mass="11798">ALYNITFGGDANITMLPPSPIPSVASVMSSGQLCLSPTVQVRRKGSNTVIHMPHPEDSSSKPAQWNIQSPVAKKAKSKSSMRDKNTSSRQPVIESRTDLRRSGRHRDT</sequence>
<protein>
    <submittedName>
        <fullName evidence="2">Uncharacterized protein</fullName>
    </submittedName>
</protein>
<feature type="non-terminal residue" evidence="2">
    <location>
        <position position="108"/>
    </location>
</feature>
<accession>A0A8S3Z6R8</accession>
<dbReference type="EMBL" id="CAJHNH020001904">
    <property type="protein sequence ID" value="CAG5124899.1"/>
    <property type="molecule type" value="Genomic_DNA"/>
</dbReference>
<name>A0A8S3Z6R8_9EUPU</name>
<evidence type="ECO:0000256" key="1">
    <source>
        <dbReference type="SAM" id="MobiDB-lite"/>
    </source>
</evidence>
<evidence type="ECO:0000313" key="2">
    <source>
        <dbReference type="EMBL" id="CAG5124899.1"/>
    </source>
</evidence>
<organism evidence="2 3">
    <name type="scientific">Candidula unifasciata</name>
    <dbReference type="NCBI Taxonomy" id="100452"/>
    <lineage>
        <taxon>Eukaryota</taxon>
        <taxon>Metazoa</taxon>
        <taxon>Spiralia</taxon>
        <taxon>Lophotrochozoa</taxon>
        <taxon>Mollusca</taxon>
        <taxon>Gastropoda</taxon>
        <taxon>Heterobranchia</taxon>
        <taxon>Euthyneura</taxon>
        <taxon>Panpulmonata</taxon>
        <taxon>Eupulmonata</taxon>
        <taxon>Stylommatophora</taxon>
        <taxon>Helicina</taxon>
        <taxon>Helicoidea</taxon>
        <taxon>Geomitridae</taxon>
        <taxon>Candidula</taxon>
    </lineage>
</organism>
<proteinExistence type="predicted"/>
<evidence type="ECO:0000313" key="3">
    <source>
        <dbReference type="Proteomes" id="UP000678393"/>
    </source>
</evidence>
<dbReference type="Proteomes" id="UP000678393">
    <property type="component" value="Unassembled WGS sequence"/>
</dbReference>
<feature type="compositionally biased region" description="Polar residues" evidence="1">
    <location>
        <begin position="60"/>
        <end position="69"/>
    </location>
</feature>
<comment type="caution">
    <text evidence="2">The sequence shown here is derived from an EMBL/GenBank/DDBJ whole genome shotgun (WGS) entry which is preliminary data.</text>
</comment>